<evidence type="ECO:0000313" key="4">
    <source>
        <dbReference type="EMBL" id="QDE39268.1"/>
    </source>
</evidence>
<sequence>MNTTFDNDKDNLRYAEYVLGLLDADARAAVAREIAEQPEAEAAVARWQVWLTPLAMQVDPVEPPAHTWAAIRRRLALEAEAPRPSLWDSLALWRWIGVGASAVAACLLVLTLTRPPGTPPAATAPAVLMVSTLAGDNGVASWTATMDVERRELLLVPASPEPLAAGRDTELWLIPEGGAPIAVGVFAPANGKRFALPKDLVDRLGPTAALAVSVEPTGGSPTGQPTGPVIAKGSIRAA</sequence>
<dbReference type="InterPro" id="IPR018764">
    <property type="entry name" value="RskA_C"/>
</dbReference>
<evidence type="ECO:0000259" key="3">
    <source>
        <dbReference type="Pfam" id="PF10099"/>
    </source>
</evidence>
<gene>
    <name evidence="4" type="ORF">FIV34_08680</name>
</gene>
<dbReference type="AlphaFoldDB" id="A0A4Y5Z4S1"/>
<dbReference type="Pfam" id="PF10099">
    <property type="entry name" value="RskA_C"/>
    <property type="match status" value="1"/>
</dbReference>
<protein>
    <submittedName>
        <fullName evidence="4">Anti-sigma factor</fullName>
    </submittedName>
</protein>
<name>A0A4Y5Z4S1_9GAMM</name>
<dbReference type="InterPro" id="IPR051474">
    <property type="entry name" value="Anti-sigma-K/W_factor"/>
</dbReference>
<dbReference type="OrthoDB" id="5298046at2"/>
<evidence type="ECO:0000256" key="2">
    <source>
        <dbReference type="SAM" id="Phobius"/>
    </source>
</evidence>
<dbReference type="GO" id="GO:0006417">
    <property type="term" value="P:regulation of translation"/>
    <property type="evidence" value="ECO:0007669"/>
    <property type="project" value="TreeGrafter"/>
</dbReference>
<dbReference type="PANTHER" id="PTHR37461">
    <property type="entry name" value="ANTI-SIGMA-K FACTOR RSKA"/>
    <property type="match status" value="1"/>
</dbReference>
<proteinExistence type="predicted"/>
<dbReference type="PANTHER" id="PTHR37461:SF1">
    <property type="entry name" value="ANTI-SIGMA-K FACTOR RSKA"/>
    <property type="match status" value="1"/>
</dbReference>
<evidence type="ECO:0000256" key="1">
    <source>
        <dbReference type="SAM" id="MobiDB-lite"/>
    </source>
</evidence>
<dbReference type="Proteomes" id="UP000316093">
    <property type="component" value="Chromosome"/>
</dbReference>
<keyword evidence="5" id="KW-1185">Reference proteome</keyword>
<keyword evidence="2" id="KW-0472">Membrane</keyword>
<feature type="transmembrane region" description="Helical" evidence="2">
    <location>
        <begin position="92"/>
        <end position="112"/>
    </location>
</feature>
<dbReference type="GO" id="GO:0005886">
    <property type="term" value="C:plasma membrane"/>
    <property type="evidence" value="ECO:0007669"/>
    <property type="project" value="InterPro"/>
</dbReference>
<feature type="domain" description="Anti-sigma K factor RskA C-terminal" evidence="3">
    <location>
        <begin position="101"/>
        <end position="229"/>
    </location>
</feature>
<evidence type="ECO:0000313" key="5">
    <source>
        <dbReference type="Proteomes" id="UP000316093"/>
    </source>
</evidence>
<accession>A0A4Y5Z4S1</accession>
<feature type="region of interest" description="Disordered" evidence="1">
    <location>
        <begin position="215"/>
        <end position="238"/>
    </location>
</feature>
<dbReference type="RefSeq" id="WP_139981622.1">
    <property type="nucleotide sequence ID" value="NZ_CP041046.1"/>
</dbReference>
<dbReference type="GO" id="GO:0016989">
    <property type="term" value="F:sigma factor antagonist activity"/>
    <property type="evidence" value="ECO:0007669"/>
    <property type="project" value="TreeGrafter"/>
</dbReference>
<dbReference type="KEGG" id="lpy:FIV34_08680"/>
<reference evidence="4 5" key="1">
    <citation type="submission" date="2019-06" db="EMBL/GenBank/DDBJ databases">
        <title>A complete genome sequence for Luteibacter pinisoli MAH-14.</title>
        <authorList>
            <person name="Baltrus D.A."/>
        </authorList>
    </citation>
    <scope>NUCLEOTIDE SEQUENCE [LARGE SCALE GENOMIC DNA]</scope>
    <source>
        <strain evidence="4 5">MAH-14</strain>
    </source>
</reference>
<keyword evidence="2" id="KW-0812">Transmembrane</keyword>
<organism evidence="4 5">
    <name type="scientific">Luteibacter pinisoli</name>
    <dbReference type="NCBI Taxonomy" id="2589080"/>
    <lineage>
        <taxon>Bacteria</taxon>
        <taxon>Pseudomonadati</taxon>
        <taxon>Pseudomonadota</taxon>
        <taxon>Gammaproteobacteria</taxon>
        <taxon>Lysobacterales</taxon>
        <taxon>Rhodanobacteraceae</taxon>
        <taxon>Luteibacter</taxon>
    </lineage>
</organism>
<keyword evidence="2" id="KW-1133">Transmembrane helix</keyword>
<feature type="compositionally biased region" description="Low complexity" evidence="1">
    <location>
        <begin position="216"/>
        <end position="228"/>
    </location>
</feature>
<dbReference type="EMBL" id="CP041046">
    <property type="protein sequence ID" value="QDE39268.1"/>
    <property type="molecule type" value="Genomic_DNA"/>
</dbReference>